<dbReference type="RefSeq" id="WP_214156735.1">
    <property type="nucleotide sequence ID" value="NZ_JAHBAY010000006.1"/>
</dbReference>
<comment type="caution">
    <text evidence="1">The sequence shown here is derived from an EMBL/GenBank/DDBJ whole genome shotgun (WGS) entry which is preliminary data.</text>
</comment>
<dbReference type="Proteomes" id="UP001197247">
    <property type="component" value="Unassembled WGS sequence"/>
</dbReference>
<protein>
    <submittedName>
        <fullName evidence="1">Uncharacterized protein</fullName>
    </submittedName>
</protein>
<reference evidence="1 2" key="1">
    <citation type="submission" date="2021-05" db="EMBL/GenBank/DDBJ databases">
        <title>Kineosporia and Streptomyces sp. nov. two new marine actinobacteria isolated from Coral.</title>
        <authorList>
            <person name="Buangrab K."/>
            <person name="Sutthacheep M."/>
            <person name="Yeemin T."/>
            <person name="Harunari E."/>
            <person name="Igarashi Y."/>
            <person name="Kanchanasin P."/>
            <person name="Tanasupawat S."/>
            <person name="Phongsopitanun W."/>
        </authorList>
    </citation>
    <scope>NUCLEOTIDE SEQUENCE [LARGE SCALE GENOMIC DNA]</scope>
    <source>
        <strain evidence="1 2">J2-2</strain>
    </source>
</reference>
<keyword evidence="2" id="KW-1185">Reference proteome</keyword>
<proteinExistence type="predicted"/>
<evidence type="ECO:0000313" key="2">
    <source>
        <dbReference type="Proteomes" id="UP001197247"/>
    </source>
</evidence>
<name>A0ABS5TJ67_9ACTN</name>
<accession>A0ABS5TJ67</accession>
<evidence type="ECO:0000313" key="1">
    <source>
        <dbReference type="EMBL" id="MBT0770444.1"/>
    </source>
</evidence>
<gene>
    <name evidence="1" type="ORF">KIH74_15985</name>
</gene>
<sequence>MDRERLGRLVLNTDALGCLGAGAAVSSAPSVYRFVDSSGTSRPFVAAALMLSSRLLRPAAGRPPGPALRRGALLNLAWVLLCLAVLPKQRTAVGRSLVASTALLDATMAVVQWRLASAGQKRP</sequence>
<dbReference type="EMBL" id="JAHBAY010000006">
    <property type="protein sequence ID" value="MBT0770444.1"/>
    <property type="molecule type" value="Genomic_DNA"/>
</dbReference>
<organism evidence="1 2">
    <name type="scientific">Kineosporia corallincola</name>
    <dbReference type="NCBI Taxonomy" id="2835133"/>
    <lineage>
        <taxon>Bacteria</taxon>
        <taxon>Bacillati</taxon>
        <taxon>Actinomycetota</taxon>
        <taxon>Actinomycetes</taxon>
        <taxon>Kineosporiales</taxon>
        <taxon>Kineosporiaceae</taxon>
        <taxon>Kineosporia</taxon>
    </lineage>
</organism>